<dbReference type="Pfam" id="PF13715">
    <property type="entry name" value="CarbopepD_reg_2"/>
    <property type="match status" value="1"/>
</dbReference>
<accession>A0A4Q1CE82</accession>
<comment type="caution">
    <text evidence="2">The sequence shown here is derived from an EMBL/GenBank/DDBJ whole genome shotgun (WGS) entry which is preliminary data.</text>
</comment>
<feature type="domain" description="Secretion system C-terminal sorting" evidence="1">
    <location>
        <begin position="263"/>
        <end position="344"/>
    </location>
</feature>
<dbReference type="OrthoDB" id="7432683at2"/>
<name>A0A4Q1CE82_9BACT</name>
<dbReference type="Proteomes" id="UP000290204">
    <property type="component" value="Unassembled WGS sequence"/>
</dbReference>
<proteinExistence type="predicted"/>
<dbReference type="RefSeq" id="WP_129132508.1">
    <property type="nucleotide sequence ID" value="NZ_SDHW01000007.1"/>
</dbReference>
<dbReference type="SUPFAM" id="SSF49464">
    <property type="entry name" value="Carboxypeptidase regulatory domain-like"/>
    <property type="match status" value="1"/>
</dbReference>
<evidence type="ECO:0000313" key="2">
    <source>
        <dbReference type="EMBL" id="RXK58079.1"/>
    </source>
</evidence>
<dbReference type="AlphaFoldDB" id="A0A4Q1CE82"/>
<sequence>MQQSFRIKIDEPCHEEWNHMLPVEQGRFCGSCQKKVIDFTAKSDEEIIAFFNNYNGSSCGRFANEQLNRPMQQLELKPASRFIRYAASLLLPAALFAEKGKAQIGKVAVRDTIERIAPVPEIIMGTFMEAPLAKENRVSGKVVDAVTKEPLAGVSVSIKGTSKGVVTAADGSFSVLVQSRKDVLQYSYIGYEAAEIKLSKLADKNAVVLQMKQAPKLMGEVIVVGYASKTTCTVMGTSSVIRTTSYTVWEKLKDTLMPAKLNVYPNPVAASGTVQLSFPDVKPGMYQIRMFNSSGQLFYSFQKQISGKNETEQIYLNSHITAGMYVVQVTDEKNTLIQNSKLIIQ</sequence>
<dbReference type="Pfam" id="PF18962">
    <property type="entry name" value="Por_Secre_tail"/>
    <property type="match status" value="1"/>
</dbReference>
<reference evidence="2 3" key="1">
    <citation type="submission" date="2019-01" db="EMBL/GenBank/DDBJ databases">
        <title>Lacibacter sp. strain TTM-7.</title>
        <authorList>
            <person name="Chen W.-M."/>
        </authorList>
    </citation>
    <scope>NUCLEOTIDE SEQUENCE [LARGE SCALE GENOMIC DNA]</scope>
    <source>
        <strain evidence="2 3">TTM-7</strain>
    </source>
</reference>
<evidence type="ECO:0000259" key="1">
    <source>
        <dbReference type="Pfam" id="PF18962"/>
    </source>
</evidence>
<organism evidence="2 3">
    <name type="scientific">Lacibacter luteus</name>
    <dbReference type="NCBI Taxonomy" id="2508719"/>
    <lineage>
        <taxon>Bacteria</taxon>
        <taxon>Pseudomonadati</taxon>
        <taxon>Bacteroidota</taxon>
        <taxon>Chitinophagia</taxon>
        <taxon>Chitinophagales</taxon>
        <taxon>Chitinophagaceae</taxon>
        <taxon>Lacibacter</taxon>
    </lineage>
</organism>
<dbReference type="EMBL" id="SDHW01000007">
    <property type="protein sequence ID" value="RXK58079.1"/>
    <property type="molecule type" value="Genomic_DNA"/>
</dbReference>
<dbReference type="NCBIfam" id="TIGR04183">
    <property type="entry name" value="Por_Secre_tail"/>
    <property type="match status" value="1"/>
</dbReference>
<dbReference type="InterPro" id="IPR008969">
    <property type="entry name" value="CarboxyPept-like_regulatory"/>
</dbReference>
<evidence type="ECO:0000313" key="3">
    <source>
        <dbReference type="Proteomes" id="UP000290204"/>
    </source>
</evidence>
<gene>
    <name evidence="2" type="ORF">ESA94_18875</name>
</gene>
<dbReference type="Gene3D" id="2.60.40.1120">
    <property type="entry name" value="Carboxypeptidase-like, regulatory domain"/>
    <property type="match status" value="1"/>
</dbReference>
<protein>
    <submittedName>
        <fullName evidence="2">T9SS type A sorting domain-containing protein</fullName>
    </submittedName>
</protein>
<keyword evidence="3" id="KW-1185">Reference proteome</keyword>
<dbReference type="InterPro" id="IPR026444">
    <property type="entry name" value="Secre_tail"/>
</dbReference>